<keyword evidence="4" id="KW-1185">Reference proteome</keyword>
<gene>
    <name evidence="1" type="primary">traD</name>
    <name evidence="1" type="ORF">LMI_2958</name>
    <name evidence="2" type="ORF">SAMN02982997_00803</name>
</gene>
<evidence type="ECO:0000313" key="3">
    <source>
        <dbReference type="Proteomes" id="UP000032414"/>
    </source>
</evidence>
<reference evidence="1" key="2">
    <citation type="submission" date="2014-09" db="EMBL/GenBank/DDBJ databases">
        <authorList>
            <person name="GOMEZ-VALERO Laura"/>
        </authorList>
    </citation>
    <scope>NUCLEOTIDE SEQUENCE</scope>
    <source>
        <strain evidence="1">ATCC33218</strain>
    </source>
</reference>
<proteinExistence type="predicted"/>
<dbReference type="KEGG" id="tmc:LMI_2958"/>
<sequence length="88" mass="10015">MDIVDEIKTQKQTIARCEKNLALERLKKRRADTRRKIELGGLVVKSGMGEYNKAIILGALVYGAEAIQNDSHYKVLFNSIGNKYFIEK</sequence>
<name>A0A098GL25_LEGMI</name>
<dbReference type="InterPro" id="IPR009444">
    <property type="entry name" value="Conjugal_tfr_TraD_a-type"/>
</dbReference>
<evidence type="ECO:0000313" key="1">
    <source>
        <dbReference type="EMBL" id="CEG62191.1"/>
    </source>
</evidence>
<dbReference type="Proteomes" id="UP000032414">
    <property type="component" value="Chromosome I"/>
</dbReference>
<protein>
    <submittedName>
        <fullName evidence="1">Conjugal transfer protein TraD</fullName>
    </submittedName>
</protein>
<dbReference type="RefSeq" id="WP_045100292.1">
    <property type="nucleotide sequence ID" value="NZ_FMVN01000003.1"/>
</dbReference>
<organism evidence="1 3">
    <name type="scientific">Legionella micdadei</name>
    <name type="common">Tatlockia micdadei</name>
    <dbReference type="NCBI Taxonomy" id="451"/>
    <lineage>
        <taxon>Bacteria</taxon>
        <taxon>Pseudomonadati</taxon>
        <taxon>Pseudomonadota</taxon>
        <taxon>Gammaproteobacteria</taxon>
        <taxon>Legionellales</taxon>
        <taxon>Legionellaceae</taxon>
        <taxon>Legionella</taxon>
    </lineage>
</organism>
<reference evidence="2 4" key="3">
    <citation type="submission" date="2016-10" db="EMBL/GenBank/DDBJ databases">
        <authorList>
            <person name="Varghese N."/>
            <person name="Submissions S."/>
        </authorList>
    </citation>
    <scope>NUCLEOTIDE SEQUENCE [LARGE SCALE GENOMIC DNA]</scope>
    <source>
        <strain evidence="2 4">ATCC 33218</strain>
    </source>
</reference>
<evidence type="ECO:0000313" key="4">
    <source>
        <dbReference type="Proteomes" id="UP000182998"/>
    </source>
</evidence>
<dbReference type="EMBL" id="FMVN01000003">
    <property type="protein sequence ID" value="SCY07869.1"/>
    <property type="molecule type" value="Genomic_DNA"/>
</dbReference>
<dbReference type="Pfam" id="PF06412">
    <property type="entry name" value="TraD"/>
    <property type="match status" value="1"/>
</dbReference>
<dbReference type="HOGENOM" id="CLU_2479533_0_0_6"/>
<dbReference type="OrthoDB" id="5653691at2"/>
<dbReference type="Proteomes" id="UP000182998">
    <property type="component" value="Unassembled WGS sequence"/>
</dbReference>
<reference evidence="3" key="1">
    <citation type="submission" date="2014-09" db="EMBL/GenBank/DDBJ databases">
        <authorList>
            <person name="Gomez-Valero L."/>
        </authorList>
    </citation>
    <scope>NUCLEOTIDE SEQUENCE [LARGE SCALE GENOMIC DNA]</scope>
    <source>
        <strain evidence="3">ATCC33218</strain>
    </source>
</reference>
<evidence type="ECO:0000313" key="2">
    <source>
        <dbReference type="EMBL" id="SCY07869.1"/>
    </source>
</evidence>
<accession>A0A098GL25</accession>
<dbReference type="AlphaFoldDB" id="A0A098GL25"/>
<dbReference type="EMBL" id="LN614830">
    <property type="protein sequence ID" value="CEG62191.1"/>
    <property type="molecule type" value="Genomic_DNA"/>
</dbReference>
<dbReference type="PATRIC" id="fig|451.8.peg.760"/>